<feature type="region of interest" description="Disordered" evidence="1">
    <location>
        <begin position="1"/>
        <end position="124"/>
    </location>
</feature>
<gene>
    <name evidence="2" type="ORF">BDV98DRAFT_601624</name>
</gene>
<feature type="compositionally biased region" description="Low complexity" evidence="1">
    <location>
        <begin position="43"/>
        <end position="77"/>
    </location>
</feature>
<sequence length="483" mass="52283">MSDSSPLVKSPPAKITHSSKAKRKLADRGEEVLANEGEFNTKSSPSRSSPSKAPSTSMRPPTLTTKKDTPTIPTTSPGPKRAAPPRQKSEGPPSSKKVAGHFRKPSLPVSRFAPNSSDANVPTGKPMSFVDFLGAEIKREGSPGSVHEGSGAGSTVSTVKRLKESERLKILEDDETCEILDPHQVRCKECKRTISLGPKQTYTLKPWRNHRTRCSGGKATTKADAESDGEDDASTVAPSVDVSGINVTRRNSSEADRKAQLLADPRAEVVDPDFVVCRKCQKRIKASRGNTKYSLSGWKKHQEHCSDLSYVPGHRVAAAERRIQVVNDPQAKEVTADEVTCKRCDQRIALTDGKDFDESKWEQHKAECTEPAKDPSATRPPASACSTEGTAVGSEVASAGPRGVKRDREEEEAADVGMEVDVITPATEGDANEERPANRPRTEAYQEPEDSPGLLDWLFLPFKEFAAGFRQGLKPSASFGSGE</sequence>
<evidence type="ECO:0000313" key="2">
    <source>
        <dbReference type="EMBL" id="TFL05223.1"/>
    </source>
</evidence>
<accession>A0A5C3QT97</accession>
<reference evidence="2 3" key="1">
    <citation type="journal article" date="2019" name="Nat. Ecol. Evol.">
        <title>Megaphylogeny resolves global patterns of mushroom evolution.</title>
        <authorList>
            <person name="Varga T."/>
            <person name="Krizsan K."/>
            <person name="Foldi C."/>
            <person name="Dima B."/>
            <person name="Sanchez-Garcia M."/>
            <person name="Sanchez-Ramirez S."/>
            <person name="Szollosi G.J."/>
            <person name="Szarkandi J.G."/>
            <person name="Papp V."/>
            <person name="Albert L."/>
            <person name="Andreopoulos W."/>
            <person name="Angelini C."/>
            <person name="Antonin V."/>
            <person name="Barry K.W."/>
            <person name="Bougher N.L."/>
            <person name="Buchanan P."/>
            <person name="Buyck B."/>
            <person name="Bense V."/>
            <person name="Catcheside P."/>
            <person name="Chovatia M."/>
            <person name="Cooper J."/>
            <person name="Damon W."/>
            <person name="Desjardin D."/>
            <person name="Finy P."/>
            <person name="Geml J."/>
            <person name="Haridas S."/>
            <person name="Hughes K."/>
            <person name="Justo A."/>
            <person name="Karasinski D."/>
            <person name="Kautmanova I."/>
            <person name="Kiss B."/>
            <person name="Kocsube S."/>
            <person name="Kotiranta H."/>
            <person name="LaButti K.M."/>
            <person name="Lechner B.E."/>
            <person name="Liimatainen K."/>
            <person name="Lipzen A."/>
            <person name="Lukacs Z."/>
            <person name="Mihaltcheva S."/>
            <person name="Morgado L.N."/>
            <person name="Niskanen T."/>
            <person name="Noordeloos M.E."/>
            <person name="Ohm R.A."/>
            <person name="Ortiz-Santana B."/>
            <person name="Ovrebo C."/>
            <person name="Racz N."/>
            <person name="Riley R."/>
            <person name="Savchenko A."/>
            <person name="Shiryaev A."/>
            <person name="Soop K."/>
            <person name="Spirin V."/>
            <person name="Szebenyi C."/>
            <person name="Tomsovsky M."/>
            <person name="Tulloss R.E."/>
            <person name="Uehling J."/>
            <person name="Grigoriev I.V."/>
            <person name="Vagvolgyi C."/>
            <person name="Papp T."/>
            <person name="Martin F.M."/>
            <person name="Miettinen O."/>
            <person name="Hibbett D.S."/>
            <person name="Nagy L.G."/>
        </authorList>
    </citation>
    <scope>NUCLEOTIDE SEQUENCE [LARGE SCALE GENOMIC DNA]</scope>
    <source>
        <strain evidence="2 3">CBS 309.79</strain>
    </source>
</reference>
<keyword evidence="3" id="KW-1185">Reference proteome</keyword>
<feature type="region of interest" description="Disordered" evidence="1">
    <location>
        <begin position="366"/>
        <end position="452"/>
    </location>
</feature>
<dbReference type="Proteomes" id="UP000305067">
    <property type="component" value="Unassembled WGS sequence"/>
</dbReference>
<dbReference type="STRING" id="1884261.A0A5C3QT97"/>
<dbReference type="OrthoDB" id="3262173at2759"/>
<dbReference type="AlphaFoldDB" id="A0A5C3QT97"/>
<dbReference type="EMBL" id="ML178817">
    <property type="protein sequence ID" value="TFL05223.1"/>
    <property type="molecule type" value="Genomic_DNA"/>
</dbReference>
<protein>
    <submittedName>
        <fullName evidence="2">Uncharacterized protein</fullName>
    </submittedName>
</protein>
<organism evidence="2 3">
    <name type="scientific">Pterulicium gracile</name>
    <dbReference type="NCBI Taxonomy" id="1884261"/>
    <lineage>
        <taxon>Eukaryota</taxon>
        <taxon>Fungi</taxon>
        <taxon>Dikarya</taxon>
        <taxon>Basidiomycota</taxon>
        <taxon>Agaricomycotina</taxon>
        <taxon>Agaricomycetes</taxon>
        <taxon>Agaricomycetidae</taxon>
        <taxon>Agaricales</taxon>
        <taxon>Pleurotineae</taxon>
        <taxon>Pterulaceae</taxon>
        <taxon>Pterulicium</taxon>
    </lineage>
</organism>
<proteinExistence type="predicted"/>
<name>A0A5C3QT97_9AGAR</name>
<evidence type="ECO:0000313" key="3">
    <source>
        <dbReference type="Proteomes" id="UP000305067"/>
    </source>
</evidence>
<feature type="compositionally biased region" description="Basic and acidic residues" evidence="1">
    <location>
        <begin position="432"/>
        <end position="444"/>
    </location>
</feature>
<feature type="region of interest" description="Disordered" evidence="1">
    <location>
        <begin position="213"/>
        <end position="236"/>
    </location>
</feature>
<evidence type="ECO:0000256" key="1">
    <source>
        <dbReference type="SAM" id="MobiDB-lite"/>
    </source>
</evidence>